<sequence>MRTLEGLALRRLVQEVKATISGGKIQRVTFPSDWEISIDLATSWGPRGLLVSAHPELSAFALCPSPEKGEPPKTAWQKLLHKYLVGGKILSFAQVGWDRVVEVLVYNPTLWEKETEFVLLLELTGRNANLILTRNDPERTILGALRQVTPEENRWRSILPGIPYTPPPRQNKLDPLEFARNPSSPEADDIAHWCLRNLDGFGPFLSNAVAELSERLEGGFQEALRRVLKPLEEETGIFLVFLSEEGRPLGVFWENTSCLFSPHVYSFSSLNEAAAFLLLTFREYILGETARRQQEKKLREDLEFITREIQKIDALLPREEDIELLRLKGELLKILPHLEVLERTSEGIRVRNPLTPFPAEVFIALSPTLSPGENMQEYFKKYRKMQERLARLRKKRQELETRKERILALLENPQVPEGTAQPKEPQKVATGITRFRTPSGNEIWVGKNAWANRLLVRMASRNDYWFHVRDLPGAHVILKISHPEALHEDILRAAQVAAHFSTGKLERKVEVACTQVRYLRALPEKAGGKILYEREETFLVVPSCPQELTRL</sequence>
<evidence type="ECO:0000256" key="1">
    <source>
        <dbReference type="SAM" id="Coils"/>
    </source>
</evidence>
<feature type="coiled-coil region" evidence="1">
    <location>
        <begin position="375"/>
        <end position="412"/>
    </location>
</feature>
<dbReference type="PANTHER" id="PTHR15239">
    <property type="entry name" value="NUCLEAR EXPORT MEDIATOR FACTOR NEMF"/>
    <property type="match status" value="1"/>
</dbReference>
<gene>
    <name evidence="3" type="ORF">ENV30_04095</name>
</gene>
<comment type="caution">
    <text evidence="3">The sequence shown here is derived from an EMBL/GenBank/DDBJ whole genome shotgun (WGS) entry which is preliminary data.</text>
</comment>
<proteinExistence type="predicted"/>
<dbReference type="Pfam" id="PF18297">
    <property type="entry name" value="NFACT-R_2"/>
    <property type="match status" value="1"/>
</dbReference>
<dbReference type="GO" id="GO:0000049">
    <property type="term" value="F:tRNA binding"/>
    <property type="evidence" value="ECO:0007669"/>
    <property type="project" value="TreeGrafter"/>
</dbReference>
<reference evidence="3" key="1">
    <citation type="journal article" date="2020" name="mSystems">
        <title>Genome- and Community-Level Interaction Insights into Carbon Utilization and Element Cycling Functions of Hydrothermarchaeota in Hydrothermal Sediment.</title>
        <authorList>
            <person name="Zhou Z."/>
            <person name="Liu Y."/>
            <person name="Xu W."/>
            <person name="Pan J."/>
            <person name="Luo Z.H."/>
            <person name="Li M."/>
        </authorList>
    </citation>
    <scope>NUCLEOTIDE SEQUENCE [LARGE SCALE GENOMIC DNA]</scope>
    <source>
        <strain evidence="3">SpSt-747</strain>
    </source>
</reference>
<evidence type="ECO:0000259" key="2">
    <source>
        <dbReference type="Pfam" id="PF18297"/>
    </source>
</evidence>
<keyword evidence="1" id="KW-0175">Coiled coil</keyword>
<dbReference type="InterPro" id="IPR051608">
    <property type="entry name" value="RQC_Subunit_NEMF"/>
</dbReference>
<dbReference type="Pfam" id="PF05833">
    <property type="entry name" value="NFACT_N"/>
    <property type="match status" value="1"/>
</dbReference>
<dbReference type="GO" id="GO:1990112">
    <property type="term" value="C:RQC complex"/>
    <property type="evidence" value="ECO:0007669"/>
    <property type="project" value="TreeGrafter"/>
</dbReference>
<protein>
    <submittedName>
        <fullName evidence="3">DUF814 domain-containing protein</fullName>
    </submittedName>
</protein>
<dbReference type="GO" id="GO:0043023">
    <property type="term" value="F:ribosomal large subunit binding"/>
    <property type="evidence" value="ECO:0007669"/>
    <property type="project" value="TreeGrafter"/>
</dbReference>
<name>A0A7V3YG87_9BACT</name>
<dbReference type="PANTHER" id="PTHR15239:SF6">
    <property type="entry name" value="RIBOSOME QUALITY CONTROL COMPLEX SUBUNIT NEMF"/>
    <property type="match status" value="1"/>
</dbReference>
<evidence type="ECO:0000313" key="3">
    <source>
        <dbReference type="EMBL" id="HGI30475.1"/>
    </source>
</evidence>
<dbReference type="EMBL" id="DTFV01000057">
    <property type="protein sequence ID" value="HGI30475.1"/>
    <property type="molecule type" value="Genomic_DNA"/>
</dbReference>
<accession>A0A7V3YG87</accession>
<feature type="domain" description="NFACT protein RNA binding" evidence="2">
    <location>
        <begin position="435"/>
        <end position="515"/>
    </location>
</feature>
<dbReference type="InterPro" id="IPR059101">
    <property type="entry name" value="NFACT-R_2"/>
</dbReference>
<dbReference type="Gene3D" id="2.30.310.10">
    <property type="entry name" value="ibrinogen binding protein from staphylococcus aureus domain"/>
    <property type="match status" value="1"/>
</dbReference>
<dbReference type="GO" id="GO:0072344">
    <property type="term" value="P:rescue of stalled ribosome"/>
    <property type="evidence" value="ECO:0007669"/>
    <property type="project" value="TreeGrafter"/>
</dbReference>
<dbReference type="AlphaFoldDB" id="A0A7V3YG87"/>
<organism evidence="3">
    <name type="scientific">Candidatus Caldatribacterium californiense</name>
    <dbReference type="NCBI Taxonomy" id="1454726"/>
    <lineage>
        <taxon>Bacteria</taxon>
        <taxon>Pseudomonadati</taxon>
        <taxon>Atribacterota</taxon>
        <taxon>Atribacteria</taxon>
        <taxon>Atribacterales</taxon>
        <taxon>Candidatus Caldatribacteriaceae</taxon>
        <taxon>Candidatus Caldatribacterium</taxon>
    </lineage>
</organism>